<evidence type="ECO:0000313" key="5">
    <source>
        <dbReference type="Proteomes" id="UP000185680"/>
    </source>
</evidence>
<dbReference type="InterPro" id="IPR019405">
    <property type="entry name" value="Lactonase_7-beta_prop"/>
</dbReference>
<evidence type="ECO:0000313" key="3">
    <source>
        <dbReference type="EMBL" id="OAD44367.1"/>
    </source>
</evidence>
<evidence type="ECO:0000313" key="2">
    <source>
        <dbReference type="EMBL" id="AOW15641.1"/>
    </source>
</evidence>
<name>A0A162PEX4_9BURK</name>
<gene>
    <name evidence="2" type="ORF">LPB072_13750</name>
    <name evidence="3" type="ORF">LPB72_02075</name>
</gene>
<dbReference type="STRING" id="1763535.LPB072_13750"/>
<proteinExistence type="predicted"/>
<keyword evidence="1" id="KW-0732">Signal</keyword>
<dbReference type="Gene3D" id="2.130.10.10">
    <property type="entry name" value="YVTN repeat-like/Quinoprotein amine dehydrogenase"/>
    <property type="match status" value="2"/>
</dbReference>
<dbReference type="NCBIfam" id="TIGR02276">
    <property type="entry name" value="beta_rpt_yvtn"/>
    <property type="match status" value="2"/>
</dbReference>
<dbReference type="NCBIfam" id="TIGR03866">
    <property type="entry name" value="PQQ_ABC_repeats"/>
    <property type="match status" value="1"/>
</dbReference>
<dbReference type="PANTHER" id="PTHR47197">
    <property type="entry name" value="PROTEIN NIRF"/>
    <property type="match status" value="1"/>
</dbReference>
<organism evidence="2 5">
    <name type="scientific">Hydrogenophaga crassostreae</name>
    <dbReference type="NCBI Taxonomy" id="1763535"/>
    <lineage>
        <taxon>Bacteria</taxon>
        <taxon>Pseudomonadati</taxon>
        <taxon>Pseudomonadota</taxon>
        <taxon>Betaproteobacteria</taxon>
        <taxon>Burkholderiales</taxon>
        <taxon>Comamonadaceae</taxon>
        <taxon>Hydrogenophaga</taxon>
    </lineage>
</organism>
<dbReference type="EMBL" id="LVWD01000001">
    <property type="protein sequence ID" value="OAD44367.1"/>
    <property type="molecule type" value="Genomic_DNA"/>
</dbReference>
<dbReference type="OrthoDB" id="145213at2"/>
<dbReference type="InterPro" id="IPR051200">
    <property type="entry name" value="Host-pathogen_enzymatic-act"/>
</dbReference>
<sequence length="333" mass="35507">MTFPVRKIASAGRAAALSIALGWAAMHGVHAQGTGTVYVSSEKDNAIYVFNAEGERQAQIEVCKRPRDMAFSPDIKLIMVVCGDSNALGLVDVATGRLTGTVPLGDSPEMFALSPDGKLAYVSIEDESVMAAYDLASKKPVFEVKTGGEPEGVLVTPDGKTAYVTSEVANLVHEIDLTTKKVVKNIKVGKRPRRFALASGGTELWVTNELDASVGVVDTQSRNLKQTIRFEVKGMRQADITPVGITVSPDGRTMWVGLGKANHVAEVDVATHTVKRLVLVGKRAWGLRLTADGKRLYVANGLSDDMTIIDTDSGKAIKTVPAGRVPHTVLVSP</sequence>
<dbReference type="InterPro" id="IPR011964">
    <property type="entry name" value="YVTN_b-propeller_repeat"/>
</dbReference>
<dbReference type="AlphaFoldDB" id="A0A162PEX4"/>
<dbReference type="Pfam" id="PF10282">
    <property type="entry name" value="Lactonase"/>
    <property type="match status" value="1"/>
</dbReference>
<dbReference type="RefSeq" id="WP_066085042.1">
    <property type="nucleotide sequence ID" value="NZ_CP017476.1"/>
</dbReference>
<feature type="chain" id="PRO_5044549358" description="PQQ-dependent catabolism-associated beta-propeller protein" evidence="1">
    <location>
        <begin position="32"/>
        <end position="333"/>
    </location>
</feature>
<feature type="signal peptide" evidence="1">
    <location>
        <begin position="1"/>
        <end position="31"/>
    </location>
</feature>
<evidence type="ECO:0000256" key="1">
    <source>
        <dbReference type="SAM" id="SignalP"/>
    </source>
</evidence>
<dbReference type="KEGG" id="hyl:LPB072_13750"/>
<dbReference type="Proteomes" id="UP000185657">
    <property type="component" value="Unassembled WGS sequence"/>
</dbReference>
<evidence type="ECO:0000313" key="4">
    <source>
        <dbReference type="Proteomes" id="UP000185657"/>
    </source>
</evidence>
<dbReference type="Proteomes" id="UP000185680">
    <property type="component" value="Chromosome"/>
</dbReference>
<dbReference type="InterPro" id="IPR022456">
    <property type="entry name" value="PQQ_b_propeller"/>
</dbReference>
<protein>
    <recommendedName>
        <fullName evidence="6">PQQ-dependent catabolism-associated beta-propeller protein</fullName>
    </recommendedName>
</protein>
<evidence type="ECO:0008006" key="6">
    <source>
        <dbReference type="Google" id="ProtNLM"/>
    </source>
</evidence>
<reference evidence="2 5" key="2">
    <citation type="submission" date="2016-10" db="EMBL/GenBank/DDBJ databases">
        <title>Hydorgenophaga sp. LPB0072 isolated from gastropod.</title>
        <authorList>
            <person name="Kim E."/>
            <person name="Yi H."/>
        </authorList>
    </citation>
    <scope>NUCLEOTIDE SEQUENCE [LARGE SCALE GENOMIC DNA]</scope>
    <source>
        <strain evidence="2 5">LPB0072</strain>
    </source>
</reference>
<accession>A0A162PEX4</accession>
<dbReference type="PANTHER" id="PTHR47197:SF3">
    <property type="entry name" value="DIHYDRO-HEME D1 DEHYDROGENASE"/>
    <property type="match status" value="1"/>
</dbReference>
<keyword evidence="4" id="KW-1185">Reference proteome</keyword>
<dbReference type="EMBL" id="CP017476">
    <property type="protein sequence ID" value="AOW15641.1"/>
    <property type="molecule type" value="Genomic_DNA"/>
</dbReference>
<reference evidence="3 4" key="1">
    <citation type="submission" date="2016-02" db="EMBL/GenBank/DDBJ databases">
        <title>Draft genome sequence of Hydrogenophaga sp. LPB0072.</title>
        <authorList>
            <person name="Shin S.-K."/>
            <person name="Yi H."/>
        </authorList>
    </citation>
    <scope>NUCLEOTIDE SEQUENCE [LARGE SCALE GENOMIC DNA]</scope>
    <source>
        <strain evidence="3 4">LPB0072</strain>
    </source>
</reference>
<dbReference type="InterPro" id="IPR011045">
    <property type="entry name" value="N2O_reductase_N"/>
</dbReference>
<dbReference type="InterPro" id="IPR015943">
    <property type="entry name" value="WD40/YVTN_repeat-like_dom_sf"/>
</dbReference>
<dbReference type="SUPFAM" id="SSF50974">
    <property type="entry name" value="Nitrous oxide reductase, N-terminal domain"/>
    <property type="match status" value="1"/>
</dbReference>